<accession>A0A2W5Q4Z7</accession>
<comment type="caution">
    <text evidence="2">The sequence shown here is derived from an EMBL/GenBank/DDBJ whole genome shotgun (WGS) entry which is preliminary data.</text>
</comment>
<evidence type="ECO:0000313" key="3">
    <source>
        <dbReference type="Proteomes" id="UP000249185"/>
    </source>
</evidence>
<reference evidence="2 3" key="1">
    <citation type="submission" date="2017-08" db="EMBL/GenBank/DDBJ databases">
        <title>Infants hospitalized years apart are colonized by the same room-sourced microbial strains.</title>
        <authorList>
            <person name="Brooks B."/>
            <person name="Olm M.R."/>
            <person name="Firek B.A."/>
            <person name="Baker R."/>
            <person name="Thomas B.C."/>
            <person name="Morowitz M.J."/>
            <person name="Banfield J.F."/>
        </authorList>
    </citation>
    <scope>NUCLEOTIDE SEQUENCE [LARGE SCALE GENOMIC DNA]</scope>
    <source>
        <strain evidence="2">S2_005_002_R2_34</strain>
    </source>
</reference>
<keyword evidence="1" id="KW-0175">Coiled coil</keyword>
<gene>
    <name evidence="2" type="ORF">DI556_09945</name>
</gene>
<evidence type="ECO:0000313" key="2">
    <source>
        <dbReference type="EMBL" id="PZQ49783.1"/>
    </source>
</evidence>
<proteinExistence type="predicted"/>
<feature type="coiled-coil region" evidence="1">
    <location>
        <begin position="112"/>
        <end position="143"/>
    </location>
</feature>
<name>A0A2W5Q4Z7_RHOSU</name>
<evidence type="ECO:0000256" key="1">
    <source>
        <dbReference type="SAM" id="Coils"/>
    </source>
</evidence>
<protein>
    <submittedName>
        <fullName evidence="2">Uncharacterized protein</fullName>
    </submittedName>
</protein>
<dbReference type="Proteomes" id="UP000249185">
    <property type="component" value="Unassembled WGS sequence"/>
</dbReference>
<dbReference type="EMBL" id="QFPW01000006">
    <property type="protein sequence ID" value="PZQ49783.1"/>
    <property type="molecule type" value="Genomic_DNA"/>
</dbReference>
<organism evidence="2 3">
    <name type="scientific">Rhodovulum sulfidophilum</name>
    <name type="common">Rhodobacter sulfidophilus</name>
    <dbReference type="NCBI Taxonomy" id="35806"/>
    <lineage>
        <taxon>Bacteria</taxon>
        <taxon>Pseudomonadati</taxon>
        <taxon>Pseudomonadota</taxon>
        <taxon>Alphaproteobacteria</taxon>
        <taxon>Rhodobacterales</taxon>
        <taxon>Paracoccaceae</taxon>
        <taxon>Rhodovulum</taxon>
    </lineage>
</organism>
<dbReference type="AlphaFoldDB" id="A0A2W5Q4Z7"/>
<sequence>MIKLVSERSERDIAIAELRYALVELAAQTMRIAAGGGSVTRWGHAFDKVNDFFERKVDGKQLGITLFEMQTALQFERLGPGVVDQTDREIDAIARHALRLVASRLESNNTQVSRSESDLDAAIRRLEQLREERRREHRTALRQASSQRAKGKALAAASLSEPMIDALRFLSEANPNPLDGKLTPGAATLRALEARGLIERGEGRMGYSLTPRGEKARRGR</sequence>